<dbReference type="Proteomes" id="UP001176806">
    <property type="component" value="Unassembled WGS sequence"/>
</dbReference>
<sequence length="360" mass="42155">MKKQKSFTITCHRPLNYGAVLQTYALNTKLRELGLDARVIDYNPPYYTKSNRSLFIRIIREVFRLPDWIYGKWRFGKFISKHIPLSEDQYKNLNDLKRKVPKADYYFAGSDQIWNCEELLNGKDDSFFLTFAPKESKKISYAASLAMPKVPYNQVDRYRELINDFDAVSIREKDGLKVLKDLGIKNVINVLDPVFLLDNDGWNYIVSQSNFTPKEKYILVYGFKRQKNLYEYARKLGQKLNVKVYAINTNIEDYFLDIDKYFWNASPEAFVKLIKNSEAVVTNSFHGLSFSIIFNKPFHLFSRKGKANSRMLNLLSDLNLSDRVINSEELVSNEVNFSEANEFISSRRNFSIEFIKNNIN</sequence>
<reference evidence="2" key="1">
    <citation type="submission" date="2023-07" db="EMBL/GenBank/DDBJ databases">
        <title>Two novel species in the genus Flavivirga.</title>
        <authorList>
            <person name="Kwon K."/>
        </authorList>
    </citation>
    <scope>NUCLEOTIDE SEQUENCE</scope>
    <source>
        <strain evidence="2">KACC 14158</strain>
    </source>
</reference>
<evidence type="ECO:0000259" key="1">
    <source>
        <dbReference type="Pfam" id="PF04230"/>
    </source>
</evidence>
<dbReference type="EMBL" id="JAUOEL010000005">
    <property type="protein sequence ID" value="MDO5975340.1"/>
    <property type="molecule type" value="Genomic_DNA"/>
</dbReference>
<dbReference type="EC" id="2.4.-.-" evidence="2"/>
<dbReference type="InterPro" id="IPR007345">
    <property type="entry name" value="Polysacch_pyruvyl_Trfase"/>
</dbReference>
<keyword evidence="2" id="KW-0808">Transferase</keyword>
<keyword evidence="3" id="KW-1185">Reference proteome</keyword>
<evidence type="ECO:0000313" key="2">
    <source>
        <dbReference type="EMBL" id="MDO5975340.1"/>
    </source>
</evidence>
<dbReference type="GO" id="GO:0016757">
    <property type="term" value="F:glycosyltransferase activity"/>
    <property type="evidence" value="ECO:0007669"/>
    <property type="project" value="UniProtKB-KW"/>
</dbReference>
<keyword evidence="2" id="KW-0328">Glycosyltransferase</keyword>
<dbReference type="RefSeq" id="WP_303302535.1">
    <property type="nucleotide sequence ID" value="NZ_BAABDA010000055.1"/>
</dbReference>
<name>A0ABT8WQP2_9FLAO</name>
<evidence type="ECO:0000313" key="3">
    <source>
        <dbReference type="Proteomes" id="UP001176806"/>
    </source>
</evidence>
<dbReference type="Pfam" id="PF04230">
    <property type="entry name" value="PS_pyruv_trans"/>
    <property type="match status" value="1"/>
</dbReference>
<accession>A0ABT8WQP2</accession>
<comment type="caution">
    <text evidence="2">The sequence shown here is derived from an EMBL/GenBank/DDBJ whole genome shotgun (WGS) entry which is preliminary data.</text>
</comment>
<organism evidence="2 3">
    <name type="scientific">Flavivirga jejuensis</name>
    <dbReference type="NCBI Taxonomy" id="870487"/>
    <lineage>
        <taxon>Bacteria</taxon>
        <taxon>Pseudomonadati</taxon>
        <taxon>Bacteroidota</taxon>
        <taxon>Flavobacteriia</taxon>
        <taxon>Flavobacteriales</taxon>
        <taxon>Flavobacteriaceae</taxon>
        <taxon>Flavivirga</taxon>
    </lineage>
</organism>
<protein>
    <submittedName>
        <fullName evidence="2">Polysaccharide pyruvyl transferase family protein</fullName>
        <ecNumber evidence="2">2.4.-.-</ecNumber>
    </submittedName>
</protein>
<proteinExistence type="predicted"/>
<feature type="domain" description="Polysaccharide pyruvyl transferase" evidence="1">
    <location>
        <begin position="16"/>
        <end position="303"/>
    </location>
</feature>
<gene>
    <name evidence="2" type="ORF">Q4Q40_14180</name>
</gene>